<protein>
    <submittedName>
        <fullName evidence="1">Uncharacterized protein</fullName>
    </submittedName>
</protein>
<name>A0A445B323_ARAHY</name>
<keyword evidence="2" id="KW-1185">Reference proteome</keyword>
<dbReference type="EMBL" id="SDMP01000010">
    <property type="protein sequence ID" value="RYR33058.1"/>
    <property type="molecule type" value="Genomic_DNA"/>
</dbReference>
<comment type="caution">
    <text evidence="1">The sequence shown here is derived from an EMBL/GenBank/DDBJ whole genome shotgun (WGS) entry which is preliminary data.</text>
</comment>
<evidence type="ECO:0000313" key="2">
    <source>
        <dbReference type="Proteomes" id="UP000289738"/>
    </source>
</evidence>
<accession>A0A445B323</accession>
<proteinExistence type="predicted"/>
<gene>
    <name evidence="1" type="ORF">Ahy_A10g047608</name>
</gene>
<sequence>MAVKNYNIRWNVKYRVLEEVRRFDGAHTCLVPTMSQDHAQNSDLICKVVLPMIKTDLSVSILVLQSAVHQSYHFKPKSSFPYIRQQDVQWKKTQSHIVWQQ</sequence>
<reference evidence="1 2" key="1">
    <citation type="submission" date="2019-01" db="EMBL/GenBank/DDBJ databases">
        <title>Sequencing of cultivated peanut Arachis hypogaea provides insights into genome evolution and oil improvement.</title>
        <authorList>
            <person name="Chen X."/>
        </authorList>
    </citation>
    <scope>NUCLEOTIDE SEQUENCE [LARGE SCALE GENOMIC DNA]</scope>
    <source>
        <strain evidence="2">cv. Fuhuasheng</strain>
        <tissue evidence="1">Leaves</tissue>
    </source>
</reference>
<evidence type="ECO:0000313" key="1">
    <source>
        <dbReference type="EMBL" id="RYR33058.1"/>
    </source>
</evidence>
<dbReference type="Proteomes" id="UP000289738">
    <property type="component" value="Chromosome A10"/>
</dbReference>
<organism evidence="1 2">
    <name type="scientific">Arachis hypogaea</name>
    <name type="common">Peanut</name>
    <dbReference type="NCBI Taxonomy" id="3818"/>
    <lineage>
        <taxon>Eukaryota</taxon>
        <taxon>Viridiplantae</taxon>
        <taxon>Streptophyta</taxon>
        <taxon>Embryophyta</taxon>
        <taxon>Tracheophyta</taxon>
        <taxon>Spermatophyta</taxon>
        <taxon>Magnoliopsida</taxon>
        <taxon>eudicotyledons</taxon>
        <taxon>Gunneridae</taxon>
        <taxon>Pentapetalae</taxon>
        <taxon>rosids</taxon>
        <taxon>fabids</taxon>
        <taxon>Fabales</taxon>
        <taxon>Fabaceae</taxon>
        <taxon>Papilionoideae</taxon>
        <taxon>50 kb inversion clade</taxon>
        <taxon>dalbergioids sensu lato</taxon>
        <taxon>Dalbergieae</taxon>
        <taxon>Pterocarpus clade</taxon>
        <taxon>Arachis</taxon>
    </lineage>
</organism>
<dbReference type="AlphaFoldDB" id="A0A445B323"/>